<dbReference type="Gene3D" id="1.25.40.10">
    <property type="entry name" value="Tetratricopeptide repeat domain"/>
    <property type="match status" value="3"/>
</dbReference>
<evidence type="ECO:0000256" key="2">
    <source>
        <dbReference type="ARBA" id="ARBA00023015"/>
    </source>
</evidence>
<dbReference type="GO" id="GO:0000160">
    <property type="term" value="P:phosphorelay signal transduction system"/>
    <property type="evidence" value="ECO:0007669"/>
    <property type="project" value="InterPro"/>
</dbReference>
<dbReference type="PANTHER" id="PTHR35807:SF1">
    <property type="entry name" value="TRANSCRIPTIONAL REGULATOR REDD"/>
    <property type="match status" value="1"/>
</dbReference>
<dbReference type="CDD" id="cd15831">
    <property type="entry name" value="BTAD"/>
    <property type="match status" value="1"/>
</dbReference>
<name>A0A4R4NU11_9ACTN</name>
<evidence type="ECO:0000313" key="8">
    <source>
        <dbReference type="Proteomes" id="UP000295431"/>
    </source>
</evidence>
<dbReference type="SMART" id="SM00028">
    <property type="entry name" value="TPR"/>
    <property type="match status" value="8"/>
</dbReference>
<dbReference type="InterPro" id="IPR001867">
    <property type="entry name" value="OmpR/PhoB-type_DNA-bd"/>
</dbReference>
<evidence type="ECO:0000259" key="5">
    <source>
        <dbReference type="SMART" id="SM00862"/>
    </source>
</evidence>
<dbReference type="Pfam" id="PF13424">
    <property type="entry name" value="TPR_12"/>
    <property type="match status" value="2"/>
</dbReference>
<dbReference type="InterPro" id="IPR016032">
    <property type="entry name" value="Sig_transdc_resp-reg_C-effctor"/>
</dbReference>
<dbReference type="Pfam" id="PF03704">
    <property type="entry name" value="BTAD"/>
    <property type="match status" value="1"/>
</dbReference>
<feature type="domain" description="OmpR/PhoB-type" evidence="5">
    <location>
        <begin position="27"/>
        <end position="103"/>
    </location>
</feature>
<gene>
    <name evidence="7" type="ORF">E1284_23215</name>
</gene>
<dbReference type="InterPro" id="IPR036388">
    <property type="entry name" value="WH-like_DNA-bd_sf"/>
</dbReference>
<dbReference type="AlphaFoldDB" id="A0A4R4NU11"/>
<keyword evidence="2" id="KW-0805">Transcription regulation</keyword>
<comment type="similarity">
    <text evidence="1">Belongs to the AfsR/DnrI/RedD regulatory family.</text>
</comment>
<dbReference type="InterPro" id="IPR005158">
    <property type="entry name" value="BTAD"/>
</dbReference>
<evidence type="ECO:0000256" key="3">
    <source>
        <dbReference type="ARBA" id="ARBA00023125"/>
    </source>
</evidence>
<evidence type="ECO:0000313" key="7">
    <source>
        <dbReference type="EMBL" id="TDC12484.1"/>
    </source>
</evidence>
<dbReference type="OrthoDB" id="5521887at2"/>
<keyword evidence="3" id="KW-0238">DNA-binding</keyword>
<keyword evidence="8" id="KW-1185">Reference proteome</keyword>
<protein>
    <submittedName>
        <fullName evidence="7">Tetratricopeptide repeat protein</fullName>
    </submittedName>
</protein>
<dbReference type="SUPFAM" id="SSF52540">
    <property type="entry name" value="P-loop containing nucleoside triphosphate hydrolases"/>
    <property type="match status" value="1"/>
</dbReference>
<sequence>MGGGGGCTEGKMEEVTLLGSVGIAVDGRRVVLGSPKERCALAVLAVDCGRPVQPDTLAARIWGSGGRPEHARATLTSYLSRLRRRLRETGAPLLRHDPAGYVLAVDADAVDLHRFRRLCRQARAIAESGDDEEARGLLREAAGLWQGEPLAGLTGDWARHMRVSLEEEFHATVLERIDTELRLGLHTEVVGELVRLSAAHPFDEKVAGLLMTALYRCDRPSDALAVYARVRALLAEENGTEPGPGLRELQERILRRDVGLAATPRPEGAPPDTLPPDIDDFTGRDDELGALTGRAHHRVSVITGLAGVGKSALAVRAACVLAHRYPDVRLYLHLRGHDPELPPLSPHAALAELLRLLNVPARRIPAGLADRAALWRREMERRRAIVVLDDATDVRQIRAILTARSVRFLVTARRRLTGLPGAGYVRLDVLGVDAARALVRGIAGQLRDVDVDAIVRRCGRLPVALRVAAGRAATGVFHHDEVGAEDGEGLAEAAFGLSYRALTADQRMVFRRLGLTPCPETDAHMVSVVSGATEEVAREAVEALLDHHLVHESVPGRLRMHDLVRAFARSRAFAEESSADRRRAVGRLLNHYLVRADRADRALYPHRHRPAAAAEGGGEEHDARGWLETEWRNGLVLAHHAIQHEWRQHGVRLVQSLSAFLEEHGHYEHAAEAQEEALQAARELGDAGSTALTLLALSQTKARRGHFAEALSLAEEALMLTRATADPRAAAEALDRMGIYLWQTARCREALAHHREAQALYRRAGDRRGEAEALGHAGIALGQLGRFAEALGHLRAALDGFRLAGDERGAAMAHNNLGEIQRQRGYHRDAVRHYEESGRVFGGVGEYRAILQNNIGNVHQYKGNYAEALRCHREAITVFRTAGDRRNVADVLNSLGVTYLLMGRPAEALVHHQKAERSAQEIEDPYQRVRAVQGIADAHLATGRGAVALEHYRQALMIARGIGDPYHEGKAHEGIAAALLRLRGPDAARIHWRQALDLFERLGVPEARAIAIRLQMMDGVSA</sequence>
<dbReference type="PANTHER" id="PTHR35807">
    <property type="entry name" value="TRANSCRIPTIONAL REGULATOR REDD-RELATED"/>
    <property type="match status" value="1"/>
</dbReference>
<dbReference type="EMBL" id="SMJW01000126">
    <property type="protein sequence ID" value="TDC12484.1"/>
    <property type="molecule type" value="Genomic_DNA"/>
</dbReference>
<dbReference type="GO" id="GO:0003677">
    <property type="term" value="F:DNA binding"/>
    <property type="evidence" value="ECO:0007669"/>
    <property type="project" value="UniProtKB-KW"/>
</dbReference>
<dbReference type="Proteomes" id="UP000295431">
    <property type="component" value="Unassembled WGS sequence"/>
</dbReference>
<dbReference type="PRINTS" id="PR00364">
    <property type="entry name" value="DISEASERSIST"/>
</dbReference>
<dbReference type="SMART" id="SM01043">
    <property type="entry name" value="BTAD"/>
    <property type="match status" value="1"/>
</dbReference>
<evidence type="ECO:0000256" key="4">
    <source>
        <dbReference type="ARBA" id="ARBA00023163"/>
    </source>
</evidence>
<dbReference type="InterPro" id="IPR051677">
    <property type="entry name" value="AfsR-DnrI-RedD_regulator"/>
</dbReference>
<comment type="caution">
    <text evidence="7">The sequence shown here is derived from an EMBL/GenBank/DDBJ whole genome shotgun (WGS) entry which is preliminary data.</text>
</comment>
<evidence type="ECO:0000256" key="1">
    <source>
        <dbReference type="ARBA" id="ARBA00005820"/>
    </source>
</evidence>
<dbReference type="SUPFAM" id="SSF48452">
    <property type="entry name" value="TPR-like"/>
    <property type="match status" value="4"/>
</dbReference>
<evidence type="ECO:0000259" key="6">
    <source>
        <dbReference type="SMART" id="SM01043"/>
    </source>
</evidence>
<keyword evidence="4" id="KW-0804">Transcription</keyword>
<dbReference type="Gene3D" id="3.40.50.300">
    <property type="entry name" value="P-loop containing nucleotide triphosphate hydrolases"/>
    <property type="match status" value="1"/>
</dbReference>
<dbReference type="SUPFAM" id="SSF46894">
    <property type="entry name" value="C-terminal effector domain of the bipartite response regulators"/>
    <property type="match status" value="1"/>
</dbReference>
<accession>A0A4R4NU11</accession>
<dbReference type="Gene3D" id="1.10.10.10">
    <property type="entry name" value="Winged helix-like DNA-binding domain superfamily/Winged helix DNA-binding domain"/>
    <property type="match status" value="1"/>
</dbReference>
<dbReference type="InterPro" id="IPR011990">
    <property type="entry name" value="TPR-like_helical_dom_sf"/>
</dbReference>
<reference evidence="7 8" key="1">
    <citation type="submission" date="2019-03" db="EMBL/GenBank/DDBJ databases">
        <title>Draft genome sequences of novel Actinobacteria.</title>
        <authorList>
            <person name="Sahin N."/>
            <person name="Ay H."/>
            <person name="Saygin H."/>
        </authorList>
    </citation>
    <scope>NUCLEOTIDE SEQUENCE [LARGE SCALE GENOMIC DNA]</scope>
    <source>
        <strain evidence="7 8">DSM 45347</strain>
    </source>
</reference>
<dbReference type="GO" id="GO:0006355">
    <property type="term" value="P:regulation of DNA-templated transcription"/>
    <property type="evidence" value="ECO:0007669"/>
    <property type="project" value="InterPro"/>
</dbReference>
<dbReference type="InterPro" id="IPR027417">
    <property type="entry name" value="P-loop_NTPase"/>
</dbReference>
<dbReference type="InterPro" id="IPR019734">
    <property type="entry name" value="TPR_rpt"/>
</dbReference>
<feature type="domain" description="Bacterial transcriptional activator" evidence="6">
    <location>
        <begin position="110"/>
        <end position="254"/>
    </location>
</feature>
<dbReference type="SMART" id="SM00862">
    <property type="entry name" value="Trans_reg_C"/>
    <property type="match status" value="1"/>
</dbReference>
<proteinExistence type="inferred from homology"/>
<organism evidence="7 8">
    <name type="scientific">Actinomadura bangladeshensis</name>
    <dbReference type="NCBI Taxonomy" id="453573"/>
    <lineage>
        <taxon>Bacteria</taxon>
        <taxon>Bacillati</taxon>
        <taxon>Actinomycetota</taxon>
        <taxon>Actinomycetes</taxon>
        <taxon>Streptosporangiales</taxon>
        <taxon>Thermomonosporaceae</taxon>
        <taxon>Actinomadura</taxon>
    </lineage>
</organism>